<protein>
    <submittedName>
        <fullName evidence="2">MICOS complex subunit mic25-a-like</fullName>
    </submittedName>
</protein>
<dbReference type="KEGG" id="csol:105365587"/>
<organism evidence="1 2">
    <name type="scientific">Ceratosolen solmsi marchali</name>
    <dbReference type="NCBI Taxonomy" id="326594"/>
    <lineage>
        <taxon>Eukaryota</taxon>
        <taxon>Metazoa</taxon>
        <taxon>Ecdysozoa</taxon>
        <taxon>Arthropoda</taxon>
        <taxon>Hexapoda</taxon>
        <taxon>Insecta</taxon>
        <taxon>Pterygota</taxon>
        <taxon>Neoptera</taxon>
        <taxon>Endopterygota</taxon>
        <taxon>Hymenoptera</taxon>
        <taxon>Apocrita</taxon>
        <taxon>Proctotrupomorpha</taxon>
        <taxon>Chalcidoidea</taxon>
        <taxon>Agaonidae</taxon>
        <taxon>Agaoninae</taxon>
        <taxon>Ceratosolen</taxon>
    </lineage>
</organism>
<dbReference type="InterPro" id="IPR052632">
    <property type="entry name" value="MICOS_subunit_Mic19"/>
</dbReference>
<dbReference type="Proteomes" id="UP000695007">
    <property type="component" value="Unplaced"/>
</dbReference>
<gene>
    <name evidence="2" type="primary">LOC105365587</name>
</gene>
<sequence length="176" mass="20644">MGSSQSTHKFTIVNDSIDNIVRISDDVAKRLYQNHVEYSNKANEPNNIVPGHVPTTKLQNDEVYYPLYTLTALEVLQQNQIQLENQETYWINRLNELKKNHEMIDNQLVNEFKKAKNIFEYKMAKIKNSSQMCLKYEESLKDCYSKNQNKILNCSVELTNYAKCVNECREKVMPIQ</sequence>
<dbReference type="PANTHER" id="PTHR21588:SF18">
    <property type="entry name" value="MICOS COMPLEX SUBUNIT MIC19"/>
    <property type="match status" value="1"/>
</dbReference>
<name>A0AAJ6YPY1_9HYME</name>
<evidence type="ECO:0000313" key="2">
    <source>
        <dbReference type="RefSeq" id="XP_011502099.1"/>
    </source>
</evidence>
<dbReference type="AlphaFoldDB" id="A0AAJ6YPY1"/>
<accession>A0AAJ6YPY1</accession>
<dbReference type="GO" id="GO:0061617">
    <property type="term" value="C:MICOS complex"/>
    <property type="evidence" value="ECO:0007669"/>
    <property type="project" value="TreeGrafter"/>
</dbReference>
<evidence type="ECO:0000313" key="1">
    <source>
        <dbReference type="Proteomes" id="UP000695007"/>
    </source>
</evidence>
<proteinExistence type="predicted"/>
<dbReference type="PANTHER" id="PTHR21588">
    <property type="entry name" value="COILED-COIL-HELIX-COILED-COIL-HELIX DOMAIN CONTAINING 6"/>
    <property type="match status" value="1"/>
</dbReference>
<dbReference type="CTD" id="54927"/>
<reference evidence="2" key="1">
    <citation type="submission" date="2025-08" db="UniProtKB">
        <authorList>
            <consortium name="RefSeq"/>
        </authorList>
    </citation>
    <scope>IDENTIFICATION</scope>
</reference>
<dbReference type="RefSeq" id="XP_011502099.1">
    <property type="nucleotide sequence ID" value="XM_011503797.1"/>
</dbReference>
<keyword evidence="1" id="KW-1185">Reference proteome</keyword>
<dbReference type="GO" id="GO:0007007">
    <property type="term" value="P:inner mitochondrial membrane organization"/>
    <property type="evidence" value="ECO:0007669"/>
    <property type="project" value="TreeGrafter"/>
</dbReference>
<dbReference type="GeneID" id="105365587"/>